<organism evidence="1 2">
    <name type="scientific">Chlamydomonas eustigma</name>
    <dbReference type="NCBI Taxonomy" id="1157962"/>
    <lineage>
        <taxon>Eukaryota</taxon>
        <taxon>Viridiplantae</taxon>
        <taxon>Chlorophyta</taxon>
        <taxon>core chlorophytes</taxon>
        <taxon>Chlorophyceae</taxon>
        <taxon>CS clade</taxon>
        <taxon>Chlamydomonadales</taxon>
        <taxon>Chlamydomonadaceae</taxon>
        <taxon>Chlamydomonas</taxon>
    </lineage>
</organism>
<reference evidence="1 2" key="1">
    <citation type="submission" date="2017-08" db="EMBL/GenBank/DDBJ databases">
        <title>Acidophilic green algal genome provides insights into adaptation to an acidic environment.</title>
        <authorList>
            <person name="Hirooka S."/>
            <person name="Hirose Y."/>
            <person name="Kanesaki Y."/>
            <person name="Higuchi S."/>
            <person name="Fujiwara T."/>
            <person name="Onuma R."/>
            <person name="Era A."/>
            <person name="Ohbayashi R."/>
            <person name="Uzuka A."/>
            <person name="Nozaki H."/>
            <person name="Yoshikawa H."/>
            <person name="Miyagishima S.Y."/>
        </authorList>
    </citation>
    <scope>NUCLEOTIDE SEQUENCE [LARGE SCALE GENOMIC DNA]</scope>
    <source>
        <strain evidence="1 2">NIES-2499</strain>
    </source>
</reference>
<gene>
    <name evidence="1" type="ORF">CEUSTIGMA_g9866.t1</name>
</gene>
<evidence type="ECO:0000313" key="2">
    <source>
        <dbReference type="Proteomes" id="UP000232323"/>
    </source>
</evidence>
<comment type="caution">
    <text evidence="1">The sequence shown here is derived from an EMBL/GenBank/DDBJ whole genome shotgun (WGS) entry which is preliminary data.</text>
</comment>
<proteinExistence type="predicted"/>
<protein>
    <submittedName>
        <fullName evidence="1">Uncharacterized protein</fullName>
    </submittedName>
</protein>
<evidence type="ECO:0000313" key="1">
    <source>
        <dbReference type="EMBL" id="GAX82438.1"/>
    </source>
</evidence>
<dbReference type="AlphaFoldDB" id="A0A250XH91"/>
<name>A0A250XH91_9CHLO</name>
<keyword evidence="2" id="KW-1185">Reference proteome</keyword>
<sequence length="193" mass="20805">MNPTSCLVIIDCGLCVWPFKLCDANALNLLGSARLLGCNPQKQVVELRFSRCAGGTSAAIIADAAVDDMEGDGGIRCGGHHLKPSILVNYSCIFFKEVKAQTMRAFREWTGSRKTLLLGLMRLVMLLGLGFRVYQISSSDGNAVDCGGKPLYALSNFNLRRAHGVHGVLGDSHSSHRAITVVGMCQHPKTRAT</sequence>
<dbReference type="Proteomes" id="UP000232323">
    <property type="component" value="Unassembled WGS sequence"/>
</dbReference>
<dbReference type="EMBL" id="BEGY01000080">
    <property type="protein sequence ID" value="GAX82438.1"/>
    <property type="molecule type" value="Genomic_DNA"/>
</dbReference>
<accession>A0A250XH91</accession>